<feature type="transmembrane region" description="Helical" evidence="6">
    <location>
        <begin position="369"/>
        <end position="387"/>
    </location>
</feature>
<feature type="transmembrane region" description="Helical" evidence="6">
    <location>
        <begin position="305"/>
        <end position="327"/>
    </location>
</feature>
<dbReference type="RefSeq" id="WP_051255261.1">
    <property type="nucleotide sequence ID" value="NZ_AVPF01000008.1"/>
</dbReference>
<dbReference type="GO" id="GO:0022857">
    <property type="term" value="F:transmembrane transporter activity"/>
    <property type="evidence" value="ECO:0007669"/>
    <property type="project" value="InterPro"/>
</dbReference>
<evidence type="ECO:0000256" key="2">
    <source>
        <dbReference type="ARBA" id="ARBA00022448"/>
    </source>
</evidence>
<dbReference type="PROSITE" id="PS50850">
    <property type="entry name" value="MFS"/>
    <property type="match status" value="1"/>
</dbReference>
<evidence type="ECO:0000313" key="9">
    <source>
        <dbReference type="Proteomes" id="UP000030403"/>
    </source>
</evidence>
<keyword evidence="5 6" id="KW-0472">Membrane</keyword>
<feature type="transmembrane region" description="Helical" evidence="6">
    <location>
        <begin position="38"/>
        <end position="58"/>
    </location>
</feature>
<organism evidence="8 9">
    <name type="scientific">Pontibacillus marinus BH030004 = DSM 16465</name>
    <dbReference type="NCBI Taxonomy" id="1385511"/>
    <lineage>
        <taxon>Bacteria</taxon>
        <taxon>Bacillati</taxon>
        <taxon>Bacillota</taxon>
        <taxon>Bacilli</taxon>
        <taxon>Bacillales</taxon>
        <taxon>Bacillaceae</taxon>
        <taxon>Pontibacillus</taxon>
    </lineage>
</organism>
<dbReference type="PROSITE" id="PS00216">
    <property type="entry name" value="SUGAR_TRANSPORT_1"/>
    <property type="match status" value="1"/>
</dbReference>
<dbReference type="InterPro" id="IPR011701">
    <property type="entry name" value="MFS"/>
</dbReference>
<gene>
    <name evidence="8" type="ORF">N783_21000</name>
</gene>
<comment type="subcellular location">
    <subcellularLocation>
        <location evidence="1">Cell membrane</location>
        <topology evidence="1">Multi-pass membrane protein</topology>
    </subcellularLocation>
</comment>
<dbReference type="EMBL" id="AVPF01000008">
    <property type="protein sequence ID" value="KGX90270.1"/>
    <property type="molecule type" value="Genomic_DNA"/>
</dbReference>
<keyword evidence="9" id="KW-1185">Reference proteome</keyword>
<dbReference type="OrthoDB" id="9816124at2"/>
<dbReference type="InterPro" id="IPR020846">
    <property type="entry name" value="MFS_dom"/>
</dbReference>
<dbReference type="Pfam" id="PF07690">
    <property type="entry name" value="MFS_1"/>
    <property type="match status" value="1"/>
</dbReference>
<accession>A0A0A5GGM5</accession>
<dbReference type="AlphaFoldDB" id="A0A0A5GGM5"/>
<feature type="transmembrane region" description="Helical" evidence="6">
    <location>
        <begin position="279"/>
        <end position="299"/>
    </location>
</feature>
<dbReference type="PANTHER" id="PTHR23530">
    <property type="entry name" value="TRANSPORT PROTEIN-RELATED"/>
    <property type="match status" value="1"/>
</dbReference>
<dbReference type="STRING" id="1385511.GCA_000425225_02217"/>
<dbReference type="SUPFAM" id="SSF103473">
    <property type="entry name" value="MFS general substrate transporter"/>
    <property type="match status" value="1"/>
</dbReference>
<evidence type="ECO:0000256" key="3">
    <source>
        <dbReference type="ARBA" id="ARBA00022692"/>
    </source>
</evidence>
<evidence type="ECO:0000259" key="7">
    <source>
        <dbReference type="PROSITE" id="PS50850"/>
    </source>
</evidence>
<dbReference type="InterPro" id="IPR005829">
    <property type="entry name" value="Sugar_transporter_CS"/>
</dbReference>
<feature type="domain" description="Major facilitator superfamily (MFS) profile" evidence="7">
    <location>
        <begin position="1"/>
        <end position="393"/>
    </location>
</feature>
<reference evidence="8 9" key="1">
    <citation type="submission" date="2013-08" db="EMBL/GenBank/DDBJ databases">
        <authorList>
            <person name="Huang J."/>
            <person name="Wang G."/>
        </authorList>
    </citation>
    <scope>NUCLEOTIDE SEQUENCE [LARGE SCALE GENOMIC DNA]</scope>
    <source>
        <strain evidence="8 9">BH030004</strain>
    </source>
</reference>
<keyword evidence="4 6" id="KW-1133">Transmembrane helix</keyword>
<dbReference type="PANTHER" id="PTHR23530:SF1">
    <property type="entry name" value="PERMEASE, MAJOR FACILITATOR SUPERFAMILY-RELATED"/>
    <property type="match status" value="1"/>
</dbReference>
<evidence type="ECO:0000256" key="6">
    <source>
        <dbReference type="SAM" id="Phobius"/>
    </source>
</evidence>
<proteinExistence type="predicted"/>
<name>A0A0A5GGM5_9BACI</name>
<evidence type="ECO:0000256" key="4">
    <source>
        <dbReference type="ARBA" id="ARBA00022989"/>
    </source>
</evidence>
<comment type="caution">
    <text evidence="8">The sequence shown here is derived from an EMBL/GenBank/DDBJ whole genome shotgun (WGS) entry which is preliminary data.</text>
</comment>
<feature type="transmembrane region" description="Helical" evidence="6">
    <location>
        <begin position="94"/>
        <end position="112"/>
    </location>
</feature>
<feature type="transmembrane region" description="Helical" evidence="6">
    <location>
        <begin position="162"/>
        <end position="181"/>
    </location>
</feature>
<dbReference type="InterPro" id="IPR053160">
    <property type="entry name" value="MFS_DHA3_Transporter"/>
</dbReference>
<dbReference type="Proteomes" id="UP000030403">
    <property type="component" value="Unassembled WGS sequence"/>
</dbReference>
<feature type="transmembrane region" description="Helical" evidence="6">
    <location>
        <begin position="339"/>
        <end position="363"/>
    </location>
</feature>
<dbReference type="Gene3D" id="1.20.1250.20">
    <property type="entry name" value="MFS general substrate transporter like domains"/>
    <property type="match status" value="1"/>
</dbReference>
<feature type="transmembrane region" description="Helical" evidence="6">
    <location>
        <begin position="133"/>
        <end position="156"/>
    </location>
</feature>
<dbReference type="eggNOG" id="COG2814">
    <property type="taxonomic scope" value="Bacteria"/>
</dbReference>
<feature type="transmembrane region" description="Helical" evidence="6">
    <location>
        <begin position="221"/>
        <end position="239"/>
    </location>
</feature>
<evidence type="ECO:0000256" key="1">
    <source>
        <dbReference type="ARBA" id="ARBA00004651"/>
    </source>
</evidence>
<keyword evidence="2" id="KW-0813">Transport</keyword>
<evidence type="ECO:0000256" key="5">
    <source>
        <dbReference type="ARBA" id="ARBA00023136"/>
    </source>
</evidence>
<evidence type="ECO:0000313" key="8">
    <source>
        <dbReference type="EMBL" id="KGX90270.1"/>
    </source>
</evidence>
<dbReference type="GO" id="GO:0005886">
    <property type="term" value="C:plasma membrane"/>
    <property type="evidence" value="ECO:0007669"/>
    <property type="project" value="UniProtKB-SubCell"/>
</dbReference>
<protein>
    <recommendedName>
        <fullName evidence="7">Major facilitator superfamily (MFS) profile domain-containing protein</fullName>
    </recommendedName>
</protein>
<feature type="transmembrane region" description="Helical" evidence="6">
    <location>
        <begin position="70"/>
        <end position="88"/>
    </location>
</feature>
<keyword evidence="3 6" id="KW-0812">Transmembrane</keyword>
<feature type="transmembrane region" description="Helical" evidence="6">
    <location>
        <begin position="245"/>
        <end position="267"/>
    </location>
</feature>
<feature type="transmembrane region" description="Helical" evidence="6">
    <location>
        <begin position="12"/>
        <end position="32"/>
    </location>
</feature>
<dbReference type="InterPro" id="IPR036259">
    <property type="entry name" value="MFS_trans_sf"/>
</dbReference>
<sequence length="395" mass="45142">MSLTKRNINMIYLYVFIAQLAFDRALWVIYLSDSGLSMGQIGIIEAIMHLSVVLFEVPTGMISDLYGRKVSILLGNVTMLGYSGFMLYSDSLSLFGLAFMSLGLGMTFRSGAEEALAYDTLKQENREKDYTRIFGNMTALSLLSLSMAKLLGGWMADISWEWVYGSMIAVHVITFIPIALLKEPEREQPKQKHMKFMEQWRNQFKQGFFIWKENPTIHMPIILFLAATTTIVILTFYGQEYFTRLGFSSLMIGVIFTVDGLLGVAMAKLAHRLEQKWEFFNVVNYGYGLYILFFVLFIVSPEWGIVVAFLILSQLITLFEPIFSNFIQNLLSSDVRSTFFSMISLVESFVIMIGFPLFGYMIGTIGFQNGFFILLIVLLVIYSLSFMNRFKNKQL</sequence>